<organism evidence="1 2">
    <name type="scientific">bacterium (Candidatus Gribaldobacteria) CG07_land_8_20_14_0_80_33_18</name>
    <dbReference type="NCBI Taxonomy" id="2014272"/>
    <lineage>
        <taxon>Bacteria</taxon>
        <taxon>Candidatus Gribaldobacteria</taxon>
    </lineage>
</organism>
<reference evidence="2" key="1">
    <citation type="submission" date="2017-09" db="EMBL/GenBank/DDBJ databases">
        <title>Depth-based differentiation of microbial function through sediment-hosted aquifers and enrichment of novel symbionts in the deep terrestrial subsurface.</title>
        <authorList>
            <person name="Probst A.J."/>
            <person name="Ladd B."/>
            <person name="Jarett J.K."/>
            <person name="Geller-Mcgrath D.E."/>
            <person name="Sieber C.M.K."/>
            <person name="Emerson J.B."/>
            <person name="Anantharaman K."/>
            <person name="Thomas B.C."/>
            <person name="Malmstrom R."/>
            <person name="Stieglmeier M."/>
            <person name="Klingl A."/>
            <person name="Woyke T."/>
            <person name="Ryan C.M."/>
            <person name="Banfield J.F."/>
        </authorList>
    </citation>
    <scope>NUCLEOTIDE SEQUENCE [LARGE SCALE GENOMIC DNA]</scope>
</reference>
<protein>
    <submittedName>
        <fullName evidence="1">Uncharacterized protein</fullName>
    </submittedName>
</protein>
<gene>
    <name evidence="1" type="ORF">COS93_00085</name>
</gene>
<proteinExistence type="predicted"/>
<name>A0A2M6Z4H7_9BACT</name>
<dbReference type="EMBL" id="PEWP01000004">
    <property type="protein sequence ID" value="PIU47314.1"/>
    <property type="molecule type" value="Genomic_DNA"/>
</dbReference>
<dbReference type="Proteomes" id="UP000228777">
    <property type="component" value="Unassembled WGS sequence"/>
</dbReference>
<accession>A0A2M6Z4H7</accession>
<evidence type="ECO:0000313" key="2">
    <source>
        <dbReference type="Proteomes" id="UP000228777"/>
    </source>
</evidence>
<sequence>MDELIFKIIFSTSIIGLTVIIFRKIPVLTSLPACAGRPASSAGLPAQAGQDKFFLKIFKFVQQFLNKLKITSEKSEKKIENKQNENYWKEIKKS</sequence>
<dbReference type="AlphaFoldDB" id="A0A2M6Z4H7"/>
<comment type="caution">
    <text evidence="1">The sequence shown here is derived from an EMBL/GenBank/DDBJ whole genome shotgun (WGS) entry which is preliminary data.</text>
</comment>
<evidence type="ECO:0000313" key="1">
    <source>
        <dbReference type="EMBL" id="PIU47314.1"/>
    </source>
</evidence>